<dbReference type="PROSITE" id="PS52016">
    <property type="entry name" value="TONB_DEPENDENT_REC_3"/>
    <property type="match status" value="1"/>
</dbReference>
<dbReference type="SUPFAM" id="SSF56935">
    <property type="entry name" value="Porins"/>
    <property type="match status" value="1"/>
</dbReference>
<protein>
    <submittedName>
        <fullName evidence="20">Fe(3+) dicitrate transport protein</fullName>
    </submittedName>
</protein>
<evidence type="ECO:0000256" key="16">
    <source>
        <dbReference type="RuleBase" id="RU003357"/>
    </source>
</evidence>
<evidence type="ECO:0000256" key="1">
    <source>
        <dbReference type="ARBA" id="ARBA00004571"/>
    </source>
</evidence>
<evidence type="ECO:0000256" key="4">
    <source>
        <dbReference type="ARBA" id="ARBA00022452"/>
    </source>
</evidence>
<dbReference type="Pfam" id="PF07715">
    <property type="entry name" value="Plug"/>
    <property type="match status" value="1"/>
</dbReference>
<dbReference type="InterPro" id="IPR000531">
    <property type="entry name" value="Beta-barrel_TonB"/>
</dbReference>
<evidence type="ECO:0000256" key="13">
    <source>
        <dbReference type="ARBA" id="ARBA00023237"/>
    </source>
</evidence>
<sequence>MSSVCMPSRLALGVALAFSALPLIAAETHDLGETTVVGDWLGEASEQDVKNHPGARTVVRRQQIEESGASNVRDVLRRVPGLQVQDSNGTGGSDISLNVGSRGLTSRLSPRATILQDGIPLAIAPYGQPQLSLAPTSLGNIESIDVVRGGGAVRYGPQNVGGIINFVTRGIPEELVREISYQTESAPAQGGFLNRTNAFLGGTADNGLGAALLYSGVRGDTYRDHSGTRIDDVMLKYKYALSDIDELSGSLQFYQADADMPGGLSAADFDADPYQSTRPYDSFEGDRKQAVVKYTRTPDAERQFEVTAFYNTSYRSGMLANNTPQRMTWLRELPRDYEVFGIEPRYSQIFYAGDSSHEVGIGYRYLEEDSTEKRYDRRGFGTGGDPYSVPKRLAIYNVADTEAHSFYIDDRIDIGNWTVTPGVRYERVRVNSTNRLDGEKSQQRSREPLPSLNVMYHLSDAWKLYANANTSFGSIQHYQLSRDASLKAEKAHTYEVGTRYDDGLWNAELTVFQIDFDDQLEYQSAGDIWVNSGKTLHRGVEMAGGYELAGLDPRLQGLSIYASLALTKATREEGENEGNDLPLYSREVATLGLRYETGPWTWNLDGYAQSRQFADAANTDEESADGSLGEIPGFGYWNARGEYAFGPQLANLKLAAGVKNLFGREYYTRSTDTNRGKYLGQPRTLYLQTSVSF</sequence>
<feature type="chain" id="PRO_5011540727" evidence="17">
    <location>
        <begin position="26"/>
        <end position="693"/>
    </location>
</feature>
<feature type="short sequence motif" description="TonB C-terminal box" evidence="15">
    <location>
        <begin position="676"/>
        <end position="693"/>
    </location>
</feature>
<dbReference type="GO" id="GO:0038023">
    <property type="term" value="F:signaling receptor activity"/>
    <property type="evidence" value="ECO:0007669"/>
    <property type="project" value="InterPro"/>
</dbReference>
<evidence type="ECO:0000256" key="11">
    <source>
        <dbReference type="ARBA" id="ARBA00023136"/>
    </source>
</evidence>
<feature type="domain" description="TonB-dependent receptor-like beta-barrel" evidence="18">
    <location>
        <begin position="191"/>
        <end position="661"/>
    </location>
</feature>
<reference evidence="20 21" key="1">
    <citation type="submission" date="2016-10" db="EMBL/GenBank/DDBJ databases">
        <authorList>
            <person name="de Groot N.N."/>
        </authorList>
    </citation>
    <scope>NUCLEOTIDE SEQUENCE [LARGE SCALE GENOMIC DNA]</scope>
    <source>
        <strain evidence="20 21">JCM 21544</strain>
    </source>
</reference>
<dbReference type="Gene3D" id="2.170.130.10">
    <property type="entry name" value="TonB-dependent receptor, plug domain"/>
    <property type="match status" value="1"/>
</dbReference>
<keyword evidence="10 16" id="KW-0798">TonB box</keyword>
<evidence type="ECO:0000313" key="21">
    <source>
        <dbReference type="Proteomes" id="UP000198706"/>
    </source>
</evidence>
<evidence type="ECO:0000256" key="10">
    <source>
        <dbReference type="ARBA" id="ARBA00023077"/>
    </source>
</evidence>
<dbReference type="PANTHER" id="PTHR30442:SF0">
    <property type="entry name" value="FE(3+) DICITRATE TRANSPORT PROTEIN FECA"/>
    <property type="match status" value="1"/>
</dbReference>
<keyword evidence="12" id="KW-0675">Receptor</keyword>
<keyword evidence="9" id="KW-0406">Ion transport</keyword>
<dbReference type="PROSITE" id="PS01156">
    <property type="entry name" value="TONB_DEPENDENT_REC_2"/>
    <property type="match status" value="1"/>
</dbReference>
<proteinExistence type="inferred from homology"/>
<dbReference type="InterPro" id="IPR036942">
    <property type="entry name" value="Beta-barrel_TonB_sf"/>
</dbReference>
<keyword evidence="4 14" id="KW-1134">Transmembrane beta strand</keyword>
<evidence type="ECO:0000256" key="9">
    <source>
        <dbReference type="ARBA" id="ARBA00023065"/>
    </source>
</evidence>
<dbReference type="EMBL" id="FNFD01000002">
    <property type="protein sequence ID" value="SDJ66525.1"/>
    <property type="molecule type" value="Genomic_DNA"/>
</dbReference>
<dbReference type="Pfam" id="PF00593">
    <property type="entry name" value="TonB_dep_Rec_b-barrel"/>
    <property type="match status" value="1"/>
</dbReference>
<evidence type="ECO:0000256" key="12">
    <source>
        <dbReference type="ARBA" id="ARBA00023170"/>
    </source>
</evidence>
<evidence type="ECO:0000256" key="2">
    <source>
        <dbReference type="ARBA" id="ARBA00009810"/>
    </source>
</evidence>
<comment type="similarity">
    <text evidence="2 14 16">Belongs to the TonB-dependent receptor family.</text>
</comment>
<keyword evidence="21" id="KW-1185">Reference proteome</keyword>
<dbReference type="STRING" id="137658.SAMN05216186_102264"/>
<accession>A0A1G8VMA1</accession>
<name>A0A1G8VMA1_9PSED</name>
<dbReference type="InterPro" id="IPR010105">
    <property type="entry name" value="TonB_sidphr_rcpt"/>
</dbReference>
<evidence type="ECO:0000256" key="8">
    <source>
        <dbReference type="ARBA" id="ARBA00023004"/>
    </source>
</evidence>
<dbReference type="PANTHER" id="PTHR30442">
    <property type="entry name" value="IRON III DICITRATE TRANSPORT PROTEIN FECA"/>
    <property type="match status" value="1"/>
</dbReference>
<organism evidence="20 21">
    <name type="scientific">Pseudomonas indica</name>
    <dbReference type="NCBI Taxonomy" id="137658"/>
    <lineage>
        <taxon>Bacteria</taxon>
        <taxon>Pseudomonadati</taxon>
        <taxon>Pseudomonadota</taxon>
        <taxon>Gammaproteobacteria</taxon>
        <taxon>Pseudomonadales</taxon>
        <taxon>Pseudomonadaceae</taxon>
        <taxon>Pseudomonas</taxon>
    </lineage>
</organism>
<comment type="subcellular location">
    <subcellularLocation>
        <location evidence="1 14">Cell outer membrane</location>
        <topology evidence="1 14">Multi-pass membrane protein</topology>
    </subcellularLocation>
</comment>
<feature type="domain" description="TonB-dependent receptor plug" evidence="19">
    <location>
        <begin position="49"/>
        <end position="163"/>
    </location>
</feature>
<evidence type="ECO:0000256" key="17">
    <source>
        <dbReference type="SAM" id="SignalP"/>
    </source>
</evidence>
<keyword evidence="11 14" id="KW-0472">Membrane</keyword>
<evidence type="ECO:0000256" key="5">
    <source>
        <dbReference type="ARBA" id="ARBA00022496"/>
    </source>
</evidence>
<evidence type="ECO:0000256" key="15">
    <source>
        <dbReference type="PROSITE-ProRule" id="PRU10144"/>
    </source>
</evidence>
<gene>
    <name evidence="20" type="ORF">SAMN05216186_102264</name>
</gene>
<dbReference type="InterPro" id="IPR037066">
    <property type="entry name" value="Plug_dom_sf"/>
</dbReference>
<dbReference type="Gene3D" id="2.40.170.20">
    <property type="entry name" value="TonB-dependent receptor, beta-barrel domain"/>
    <property type="match status" value="1"/>
</dbReference>
<dbReference type="InterPro" id="IPR039426">
    <property type="entry name" value="TonB-dep_rcpt-like"/>
</dbReference>
<dbReference type="GO" id="GO:0009279">
    <property type="term" value="C:cell outer membrane"/>
    <property type="evidence" value="ECO:0007669"/>
    <property type="project" value="UniProtKB-SubCell"/>
</dbReference>
<dbReference type="GO" id="GO:0015891">
    <property type="term" value="P:siderophore transport"/>
    <property type="evidence" value="ECO:0007669"/>
    <property type="project" value="InterPro"/>
</dbReference>
<keyword evidence="5" id="KW-0410">Iron transport</keyword>
<evidence type="ECO:0000313" key="20">
    <source>
        <dbReference type="EMBL" id="SDJ66525.1"/>
    </source>
</evidence>
<dbReference type="RefSeq" id="WP_084334911.1">
    <property type="nucleotide sequence ID" value="NZ_FNFD01000002.1"/>
</dbReference>
<evidence type="ECO:0000259" key="18">
    <source>
        <dbReference type="Pfam" id="PF00593"/>
    </source>
</evidence>
<dbReference type="InterPro" id="IPR010917">
    <property type="entry name" value="TonB_rcpt_CS"/>
</dbReference>
<dbReference type="NCBIfam" id="TIGR01783">
    <property type="entry name" value="TonB-siderophor"/>
    <property type="match status" value="1"/>
</dbReference>
<feature type="signal peptide" evidence="17">
    <location>
        <begin position="1"/>
        <end position="25"/>
    </location>
</feature>
<dbReference type="GO" id="GO:0015343">
    <property type="term" value="F:siderophore-iron transmembrane transporter activity"/>
    <property type="evidence" value="ECO:0007669"/>
    <property type="project" value="InterPro"/>
</dbReference>
<dbReference type="CDD" id="cd01347">
    <property type="entry name" value="ligand_gated_channel"/>
    <property type="match status" value="1"/>
</dbReference>
<keyword evidence="7 17" id="KW-0732">Signal</keyword>
<evidence type="ECO:0000256" key="7">
    <source>
        <dbReference type="ARBA" id="ARBA00022729"/>
    </source>
</evidence>
<dbReference type="AlphaFoldDB" id="A0A1G8VMA1"/>
<evidence type="ECO:0000256" key="6">
    <source>
        <dbReference type="ARBA" id="ARBA00022692"/>
    </source>
</evidence>
<keyword evidence="6 14" id="KW-0812">Transmembrane</keyword>
<evidence type="ECO:0000256" key="14">
    <source>
        <dbReference type="PROSITE-ProRule" id="PRU01360"/>
    </source>
</evidence>
<evidence type="ECO:0000256" key="3">
    <source>
        <dbReference type="ARBA" id="ARBA00022448"/>
    </source>
</evidence>
<keyword evidence="3 14" id="KW-0813">Transport</keyword>
<keyword evidence="8" id="KW-0408">Iron</keyword>
<evidence type="ECO:0000259" key="19">
    <source>
        <dbReference type="Pfam" id="PF07715"/>
    </source>
</evidence>
<keyword evidence="13 14" id="KW-0998">Cell outer membrane</keyword>
<dbReference type="Proteomes" id="UP000198706">
    <property type="component" value="Unassembled WGS sequence"/>
</dbReference>
<dbReference type="InterPro" id="IPR012910">
    <property type="entry name" value="Plug_dom"/>
</dbReference>